<comment type="subcellular location">
    <subcellularLocation>
        <location evidence="2">Cell envelope</location>
    </subcellularLocation>
</comment>
<evidence type="ECO:0000256" key="7">
    <source>
        <dbReference type="ARBA" id="ARBA00023004"/>
    </source>
</evidence>
<comment type="cofactor">
    <cofactor evidence="1">
        <name>heme c</name>
        <dbReference type="ChEBI" id="CHEBI:61717"/>
    </cofactor>
</comment>
<evidence type="ECO:0000256" key="8">
    <source>
        <dbReference type="SAM" id="SignalP"/>
    </source>
</evidence>
<comment type="caution">
    <text evidence="10">The sequence shown here is derived from an EMBL/GenBank/DDBJ whole genome shotgun (WGS) entry which is preliminary data.</text>
</comment>
<evidence type="ECO:0000256" key="1">
    <source>
        <dbReference type="ARBA" id="ARBA00001926"/>
    </source>
</evidence>
<dbReference type="GeneID" id="43348639"/>
<sequence>MPRISLSVCFLSLALAFSSLAQAQALQSMKAHEKLGVTCQQCHGINTPTTAPNEKQCLSCHANSSGHYRGAKLDAQGYGVPKVYIESGRNRAAAIHDSHSGPVRCTVCHTAHKAPPKMYCNNCHSFDVRTK</sequence>
<dbReference type="HOGENOM" id="CLU_136713_1_1_4"/>
<proteinExistence type="predicted"/>
<keyword evidence="7" id="KW-0408">Iron</keyword>
<feature type="signal peptide" evidence="8">
    <location>
        <begin position="1"/>
        <end position="23"/>
    </location>
</feature>
<keyword evidence="5" id="KW-0479">Metal-binding</keyword>
<evidence type="ECO:0000256" key="2">
    <source>
        <dbReference type="ARBA" id="ARBA00004196"/>
    </source>
</evidence>
<name>F3QJU7_9BURK</name>
<evidence type="ECO:0000313" key="10">
    <source>
        <dbReference type="EMBL" id="EGG55158.1"/>
    </source>
</evidence>
<evidence type="ECO:0000256" key="5">
    <source>
        <dbReference type="ARBA" id="ARBA00022723"/>
    </source>
</evidence>
<dbReference type="SUPFAM" id="SSF48695">
    <property type="entry name" value="Multiheme cytochromes"/>
    <property type="match status" value="1"/>
</dbReference>
<reference evidence="10 11" key="1">
    <citation type="submission" date="2011-02" db="EMBL/GenBank/DDBJ databases">
        <authorList>
            <person name="Weinstock G."/>
            <person name="Sodergren E."/>
            <person name="Clifton S."/>
            <person name="Fulton L."/>
            <person name="Fulton B."/>
            <person name="Courtney L."/>
            <person name="Fronick C."/>
            <person name="Harrison M."/>
            <person name="Strong C."/>
            <person name="Farmer C."/>
            <person name="Delahaunty K."/>
            <person name="Markovic C."/>
            <person name="Hall O."/>
            <person name="Minx P."/>
            <person name="Tomlinson C."/>
            <person name="Mitreva M."/>
            <person name="Hou S."/>
            <person name="Chen J."/>
            <person name="Wollam A."/>
            <person name="Pepin K.H."/>
            <person name="Johnson M."/>
            <person name="Bhonagiri V."/>
            <person name="Zhang X."/>
            <person name="Suruliraj S."/>
            <person name="Warren W."/>
            <person name="Chinwalla A."/>
            <person name="Mardis E.R."/>
            <person name="Wilson R.K."/>
        </authorList>
    </citation>
    <scope>NUCLEOTIDE SEQUENCE [LARGE SCALE GENOMIC DNA]</scope>
    <source>
        <strain evidence="10 11">YIT 11859</strain>
    </source>
</reference>
<dbReference type="InterPro" id="IPR012286">
    <property type="entry name" value="Tetrahaem_cytochrome"/>
</dbReference>
<dbReference type="eggNOG" id="COG1053">
    <property type="taxonomic scope" value="Bacteria"/>
</dbReference>
<evidence type="ECO:0000256" key="6">
    <source>
        <dbReference type="ARBA" id="ARBA00022982"/>
    </source>
</evidence>
<dbReference type="AlphaFoldDB" id="F3QJU7"/>
<evidence type="ECO:0000313" key="11">
    <source>
        <dbReference type="Proteomes" id="UP000005156"/>
    </source>
</evidence>
<feature type="chain" id="PRO_5003302020" description="Tetrahaem cytochrome domain-containing protein" evidence="8">
    <location>
        <begin position="24"/>
        <end position="131"/>
    </location>
</feature>
<dbReference type="GO" id="GO:0030313">
    <property type="term" value="C:cell envelope"/>
    <property type="evidence" value="ECO:0007669"/>
    <property type="project" value="UniProtKB-SubCell"/>
</dbReference>
<feature type="domain" description="Tetrahaem cytochrome" evidence="9">
    <location>
        <begin position="31"/>
        <end position="125"/>
    </location>
</feature>
<dbReference type="EMBL" id="AFBP01000030">
    <property type="protein sequence ID" value="EGG55158.1"/>
    <property type="molecule type" value="Genomic_DNA"/>
</dbReference>
<dbReference type="GO" id="GO:0046872">
    <property type="term" value="F:metal ion binding"/>
    <property type="evidence" value="ECO:0007669"/>
    <property type="project" value="UniProtKB-KW"/>
</dbReference>
<evidence type="ECO:0000259" key="9">
    <source>
        <dbReference type="Pfam" id="PF14537"/>
    </source>
</evidence>
<dbReference type="Pfam" id="PF14537">
    <property type="entry name" value="Cytochrom_c3_2"/>
    <property type="match status" value="1"/>
</dbReference>
<dbReference type="Gene3D" id="1.10.1130.10">
    <property type="entry name" value="Flavocytochrome C3, Chain A"/>
    <property type="match status" value="1"/>
</dbReference>
<keyword evidence="3" id="KW-0813">Transport</keyword>
<keyword evidence="4" id="KW-0349">Heme</keyword>
<evidence type="ECO:0000256" key="4">
    <source>
        <dbReference type="ARBA" id="ARBA00022617"/>
    </source>
</evidence>
<keyword evidence="11" id="KW-1185">Reference proteome</keyword>
<dbReference type="Proteomes" id="UP000005156">
    <property type="component" value="Unassembled WGS sequence"/>
</dbReference>
<dbReference type="InterPro" id="IPR036280">
    <property type="entry name" value="Multihaem_cyt_sf"/>
</dbReference>
<accession>F3QJU7</accession>
<protein>
    <recommendedName>
        <fullName evidence="9">Tetrahaem cytochrome domain-containing protein</fullName>
    </recommendedName>
</protein>
<keyword evidence="6" id="KW-0249">Electron transport</keyword>
<keyword evidence="8" id="KW-0732">Signal</keyword>
<gene>
    <name evidence="10" type="ORF">HMPREF9439_01204</name>
</gene>
<dbReference type="OrthoDB" id="7387371at2"/>
<dbReference type="RefSeq" id="WP_008864079.1">
    <property type="nucleotide sequence ID" value="NZ_GL883703.1"/>
</dbReference>
<organism evidence="10 11">
    <name type="scientific">Parasutterella excrementihominis YIT 11859</name>
    <dbReference type="NCBI Taxonomy" id="762966"/>
    <lineage>
        <taxon>Bacteria</taxon>
        <taxon>Pseudomonadati</taxon>
        <taxon>Pseudomonadota</taxon>
        <taxon>Betaproteobacteria</taxon>
        <taxon>Burkholderiales</taxon>
        <taxon>Sutterellaceae</taxon>
        <taxon>Parasutterella</taxon>
    </lineage>
</organism>
<evidence type="ECO:0000256" key="3">
    <source>
        <dbReference type="ARBA" id="ARBA00022448"/>
    </source>
</evidence>